<dbReference type="PANTHER" id="PTHR30244:SF34">
    <property type="entry name" value="DTDP-4-AMINO-4,6-DIDEOXYGALACTOSE TRANSAMINASE"/>
    <property type="match status" value="1"/>
</dbReference>
<keyword evidence="3" id="KW-0808">Transferase</keyword>
<dbReference type="InterPro" id="IPR006311">
    <property type="entry name" value="TAT_signal"/>
</dbReference>
<dbReference type="RefSeq" id="WP_406697688.1">
    <property type="nucleotide sequence ID" value="NZ_CP155447.1"/>
</dbReference>
<sequence>MRRDPSKKQPEATRRTVLQSAGALAAGLLAQSATTQGATESLALQGGTPAVTIPSRKQAEASRWPIFGAEEEQAVLDLLRNPGYGPIAALEAEWKDYFQAPFVKAQCNGTSAIAAMFFALDLPPGSEIMVPSYTFFASIVPMRIFGLVPVFVDVNPRTLNFDVDDAKRRLTKNTKAVFPVHWMGLPCAMDDIGDFATEHGLTVLEDVAHSPGASLKGKALGTWGRMSIFSYQASKPIPAMEGGMGMYQNREDYERATTFGHSDLPGSFPANSPYRKFEGSGLGLKYRMNPMAAVLARAQLRKLKARNDEGVAQVRKLNERITQLPGLVEPTIRSDMSRLYYSSNILFLDEAKAGFSRNALVKALQAEGVKATAHRYRLQHKLPLYQDAAWWHHAPVIPELPGSDEANRTAVGLPYWTSAVPELVEQYAQAFEKVWAHRKQLAET</sequence>
<dbReference type="InterPro" id="IPR000653">
    <property type="entry name" value="DegT/StrS_aminotransferase"/>
</dbReference>
<proteinExistence type="inferred from homology"/>
<dbReference type="PROSITE" id="PS51318">
    <property type="entry name" value="TAT"/>
    <property type="match status" value="1"/>
</dbReference>
<name>A0AAU7CI91_9BACT</name>
<evidence type="ECO:0000313" key="3">
    <source>
        <dbReference type="EMBL" id="XBH04886.1"/>
    </source>
</evidence>
<dbReference type="Pfam" id="PF01041">
    <property type="entry name" value="DegT_DnrJ_EryC1"/>
    <property type="match status" value="1"/>
</dbReference>
<dbReference type="GO" id="GO:0008483">
    <property type="term" value="F:transaminase activity"/>
    <property type="evidence" value="ECO:0007669"/>
    <property type="project" value="UniProtKB-KW"/>
</dbReference>
<accession>A0AAU7CI91</accession>
<dbReference type="PANTHER" id="PTHR30244">
    <property type="entry name" value="TRANSAMINASE"/>
    <property type="match status" value="1"/>
</dbReference>
<comment type="similarity">
    <text evidence="1 2">Belongs to the DegT/DnrJ/EryC1 family.</text>
</comment>
<keyword evidence="2" id="KW-0663">Pyridoxal phosphate</keyword>
<dbReference type="SUPFAM" id="SSF53383">
    <property type="entry name" value="PLP-dependent transferases"/>
    <property type="match status" value="1"/>
</dbReference>
<dbReference type="InterPro" id="IPR015422">
    <property type="entry name" value="PyrdxlP-dep_Trfase_small"/>
</dbReference>
<gene>
    <name evidence="3" type="ORF">V5E97_02375</name>
</gene>
<evidence type="ECO:0000256" key="2">
    <source>
        <dbReference type="RuleBase" id="RU004508"/>
    </source>
</evidence>
<dbReference type="EMBL" id="CP155447">
    <property type="protein sequence ID" value="XBH04886.1"/>
    <property type="molecule type" value="Genomic_DNA"/>
</dbReference>
<dbReference type="GO" id="GO:0000271">
    <property type="term" value="P:polysaccharide biosynthetic process"/>
    <property type="evidence" value="ECO:0007669"/>
    <property type="project" value="TreeGrafter"/>
</dbReference>
<dbReference type="Gene3D" id="3.40.640.10">
    <property type="entry name" value="Type I PLP-dependent aspartate aminotransferase-like (Major domain)"/>
    <property type="match status" value="1"/>
</dbReference>
<dbReference type="InterPro" id="IPR015424">
    <property type="entry name" value="PyrdxlP-dep_Trfase"/>
</dbReference>
<organism evidence="3">
    <name type="scientific">Singulisphaera sp. Ch08</name>
    <dbReference type="NCBI Taxonomy" id="3120278"/>
    <lineage>
        <taxon>Bacteria</taxon>
        <taxon>Pseudomonadati</taxon>
        <taxon>Planctomycetota</taxon>
        <taxon>Planctomycetia</taxon>
        <taxon>Isosphaerales</taxon>
        <taxon>Isosphaeraceae</taxon>
        <taxon>Singulisphaera</taxon>
    </lineage>
</organism>
<keyword evidence="3" id="KW-0032">Aminotransferase</keyword>
<evidence type="ECO:0000256" key="1">
    <source>
        <dbReference type="ARBA" id="ARBA00037999"/>
    </source>
</evidence>
<dbReference type="AlphaFoldDB" id="A0AAU7CI91"/>
<dbReference type="Gene3D" id="3.90.1150.10">
    <property type="entry name" value="Aspartate Aminotransferase, domain 1"/>
    <property type="match status" value="1"/>
</dbReference>
<dbReference type="InterPro" id="IPR015421">
    <property type="entry name" value="PyrdxlP-dep_Trfase_major"/>
</dbReference>
<dbReference type="GO" id="GO:0030170">
    <property type="term" value="F:pyridoxal phosphate binding"/>
    <property type="evidence" value="ECO:0007669"/>
    <property type="project" value="TreeGrafter"/>
</dbReference>
<reference evidence="3" key="1">
    <citation type="submission" date="2024-05" db="EMBL/GenBank/DDBJ databases">
        <title>Planctomycetes of the genus Singulisphaera possess chitinolytic capabilities.</title>
        <authorList>
            <person name="Ivanova A."/>
        </authorList>
    </citation>
    <scope>NUCLEOTIDE SEQUENCE</scope>
    <source>
        <strain evidence="3">Ch08T</strain>
    </source>
</reference>
<protein>
    <submittedName>
        <fullName evidence="3">Aminotransferase class I/II-fold pyridoxal phosphate-dependent enzyme</fullName>
    </submittedName>
</protein>